<evidence type="ECO:0000313" key="2">
    <source>
        <dbReference type="EMBL" id="MBD7942551.1"/>
    </source>
</evidence>
<dbReference type="Proteomes" id="UP000640786">
    <property type="component" value="Unassembled WGS sequence"/>
</dbReference>
<dbReference type="SUPFAM" id="SSF55729">
    <property type="entry name" value="Acyl-CoA N-acyltransferases (Nat)"/>
    <property type="match status" value="1"/>
</dbReference>
<sequence>MFTEIRDITDSNKQEILGLHIADEQEGFIETVVQCLNEAKEDPRFVPVGLYKENVPIGFAMYGPFQYPDGMRVWLDRFFIDEHYQGKGYGRYYFKLLISFLADKYSCERIYLSVYENNLVAIKMYEKFGFKFNGELDVQGEKVMVLNLKNMQW</sequence>
<dbReference type="CDD" id="cd04301">
    <property type="entry name" value="NAT_SF"/>
    <property type="match status" value="1"/>
</dbReference>
<evidence type="ECO:0000259" key="1">
    <source>
        <dbReference type="PROSITE" id="PS51186"/>
    </source>
</evidence>
<comment type="caution">
    <text evidence="2">The sequence shown here is derived from an EMBL/GenBank/DDBJ whole genome shotgun (WGS) entry which is preliminary data.</text>
</comment>
<evidence type="ECO:0000313" key="3">
    <source>
        <dbReference type="Proteomes" id="UP000640786"/>
    </source>
</evidence>
<keyword evidence="3" id="KW-1185">Reference proteome</keyword>
<dbReference type="RefSeq" id="WP_191696325.1">
    <property type="nucleotide sequence ID" value="NZ_JACSQO010000001.1"/>
</dbReference>
<name>A0ABR8R441_9BACI</name>
<dbReference type="Gene3D" id="1.10.287.900">
    <property type="entry name" value="The crystal structure of the spermine/spermidine acetyltransferase from enterococcus faecali"/>
    <property type="match status" value="1"/>
</dbReference>
<dbReference type="InterPro" id="IPR000182">
    <property type="entry name" value="GNAT_dom"/>
</dbReference>
<dbReference type="PANTHER" id="PTHR43617">
    <property type="entry name" value="L-AMINO ACID N-ACETYLTRANSFERASE"/>
    <property type="match status" value="1"/>
</dbReference>
<protein>
    <submittedName>
        <fullName evidence="2">GNAT family N-acetyltransferase</fullName>
    </submittedName>
</protein>
<dbReference type="EMBL" id="JACSQO010000001">
    <property type="protein sequence ID" value="MBD7942551.1"/>
    <property type="molecule type" value="Genomic_DNA"/>
</dbReference>
<reference evidence="2 3" key="1">
    <citation type="submission" date="2020-08" db="EMBL/GenBank/DDBJ databases">
        <title>A Genomic Blueprint of the Chicken Gut Microbiome.</title>
        <authorList>
            <person name="Gilroy R."/>
            <person name="Ravi A."/>
            <person name="Getino M."/>
            <person name="Pursley I."/>
            <person name="Horton D.L."/>
            <person name="Alikhan N.-F."/>
            <person name="Baker D."/>
            <person name="Gharbi K."/>
            <person name="Hall N."/>
            <person name="Watson M."/>
            <person name="Adriaenssens E.M."/>
            <person name="Foster-Nyarko E."/>
            <person name="Jarju S."/>
            <person name="Secka A."/>
            <person name="Antonio M."/>
            <person name="Oren A."/>
            <person name="Chaudhuri R."/>
            <person name="La Ragione R.M."/>
            <person name="Hildebrand F."/>
            <person name="Pallen M.J."/>
        </authorList>
    </citation>
    <scope>NUCLEOTIDE SEQUENCE [LARGE SCALE GENOMIC DNA]</scope>
    <source>
        <strain evidence="2 3">Sa2BUA9</strain>
    </source>
</reference>
<feature type="domain" description="N-acetyltransferase" evidence="1">
    <location>
        <begin position="3"/>
        <end position="149"/>
    </location>
</feature>
<dbReference type="Gene3D" id="3.40.630.30">
    <property type="match status" value="1"/>
</dbReference>
<proteinExistence type="predicted"/>
<dbReference type="InterPro" id="IPR027455">
    <property type="entry name" value="Sper_AcTfrase_N"/>
</dbReference>
<accession>A0ABR8R441</accession>
<dbReference type="Pfam" id="PF00583">
    <property type="entry name" value="Acetyltransf_1"/>
    <property type="match status" value="1"/>
</dbReference>
<organism evidence="2 3">
    <name type="scientific">Psychrobacillus faecigallinarum</name>
    <dbReference type="NCBI Taxonomy" id="2762235"/>
    <lineage>
        <taxon>Bacteria</taxon>
        <taxon>Bacillati</taxon>
        <taxon>Bacillota</taxon>
        <taxon>Bacilli</taxon>
        <taxon>Bacillales</taxon>
        <taxon>Bacillaceae</taxon>
        <taxon>Psychrobacillus</taxon>
    </lineage>
</organism>
<dbReference type="InterPro" id="IPR016181">
    <property type="entry name" value="Acyl_CoA_acyltransferase"/>
</dbReference>
<dbReference type="InterPro" id="IPR050276">
    <property type="entry name" value="MshD_Acetyltransferase"/>
</dbReference>
<dbReference type="PROSITE" id="PS51186">
    <property type="entry name" value="GNAT"/>
    <property type="match status" value="1"/>
</dbReference>
<gene>
    <name evidence="2" type="ORF">H9650_00310</name>
</gene>